<evidence type="ECO:0000313" key="2">
    <source>
        <dbReference type="EMBL" id="GGE92088.1"/>
    </source>
</evidence>
<proteinExistence type="predicted"/>
<evidence type="ECO:0000256" key="1">
    <source>
        <dbReference type="SAM" id="Phobius"/>
    </source>
</evidence>
<accession>A0A1M6ZZH5</accession>
<reference evidence="3" key="3">
    <citation type="submission" date="2016-11" db="EMBL/GenBank/DDBJ databases">
        <authorList>
            <person name="Jaros S."/>
            <person name="Januszkiewicz K."/>
            <person name="Wedrychowicz H."/>
        </authorList>
    </citation>
    <scope>NUCLEOTIDE SEQUENCE [LARGE SCALE GENOMIC DNA]</scope>
    <source>
        <strain evidence="3">DSM 27989</strain>
    </source>
</reference>
<sequence>MRNGIFILCIISGILFSCSYFNLKEKKSYKIEYKIGGEEYYIPKNYRIENLPNKKVKYQISVSQSDLDFINNTIINTDFFSIKNPSIKNSIGLVSGEGYFLKINSEKNTNTLFLESLNTEYYSNNENNKRAIKIISVVDSILVKYK</sequence>
<dbReference type="RefSeq" id="WP_143147311.1">
    <property type="nucleotide sequence ID" value="NZ_BMFL01000004.1"/>
</dbReference>
<name>A0A1M6ZZH5_9FLAO</name>
<reference evidence="2" key="1">
    <citation type="journal article" date="2014" name="Int. J. Syst. Evol. Microbiol.">
        <title>Complete genome of a new Firmicutes species belonging to the dominant human colonic microbiota ('Ruminococcus bicirculans') reveals two chromosomes and a selective capacity to utilize plant glucans.</title>
        <authorList>
            <consortium name="NISC Comparative Sequencing Program"/>
            <person name="Wegmann U."/>
            <person name="Louis P."/>
            <person name="Goesmann A."/>
            <person name="Henrissat B."/>
            <person name="Duncan S.H."/>
            <person name="Flint H.J."/>
        </authorList>
    </citation>
    <scope>NUCLEOTIDE SEQUENCE</scope>
    <source>
        <strain evidence="2">CGMCC 1.12707</strain>
    </source>
</reference>
<feature type="transmembrane region" description="Helical" evidence="1">
    <location>
        <begin position="5"/>
        <end position="23"/>
    </location>
</feature>
<evidence type="ECO:0000313" key="5">
    <source>
        <dbReference type="Proteomes" id="UP000650994"/>
    </source>
</evidence>
<gene>
    <name evidence="2" type="ORF">GCM10010984_07190</name>
    <name evidence="3" type="ORF">SAMN05443634_108107</name>
</gene>
<reference evidence="2" key="5">
    <citation type="submission" date="2024-05" db="EMBL/GenBank/DDBJ databases">
        <authorList>
            <person name="Sun Q."/>
            <person name="Zhou Y."/>
        </authorList>
    </citation>
    <scope>NUCLEOTIDE SEQUENCE</scope>
    <source>
        <strain evidence="2">CGMCC 1.12707</strain>
    </source>
</reference>
<dbReference type="Proteomes" id="UP000184120">
    <property type="component" value="Unassembled WGS sequence"/>
</dbReference>
<protein>
    <recommendedName>
        <fullName evidence="6">Lipoprotein</fullName>
    </recommendedName>
</protein>
<evidence type="ECO:0000313" key="3">
    <source>
        <dbReference type="EMBL" id="SHL35844.1"/>
    </source>
</evidence>
<dbReference type="Proteomes" id="UP000650994">
    <property type="component" value="Unassembled WGS sequence"/>
</dbReference>
<keyword evidence="5" id="KW-1185">Reference proteome</keyword>
<keyword evidence="1" id="KW-0472">Membrane</keyword>
<evidence type="ECO:0008006" key="6">
    <source>
        <dbReference type="Google" id="ProtNLM"/>
    </source>
</evidence>
<dbReference type="EMBL" id="FRBH01000008">
    <property type="protein sequence ID" value="SHL35844.1"/>
    <property type="molecule type" value="Genomic_DNA"/>
</dbReference>
<reference evidence="5" key="4">
    <citation type="journal article" date="2019" name="Int. J. Syst. Evol. Microbiol.">
        <title>The Global Catalogue of Microorganisms (GCM) 10K type strain sequencing project: providing services to taxonomists for standard genome sequencing and annotation.</title>
        <authorList>
            <consortium name="The Broad Institute Genomics Platform"/>
            <consortium name="The Broad Institute Genome Sequencing Center for Infectious Disease"/>
            <person name="Wu L."/>
            <person name="Ma J."/>
        </authorList>
    </citation>
    <scope>NUCLEOTIDE SEQUENCE [LARGE SCALE GENOMIC DNA]</scope>
    <source>
        <strain evidence="5">CGMCC 1.12707</strain>
    </source>
</reference>
<dbReference type="EMBL" id="BMFL01000004">
    <property type="protein sequence ID" value="GGE92088.1"/>
    <property type="molecule type" value="Genomic_DNA"/>
</dbReference>
<dbReference type="PROSITE" id="PS51257">
    <property type="entry name" value="PROKAR_LIPOPROTEIN"/>
    <property type="match status" value="1"/>
</dbReference>
<reference evidence="4" key="2">
    <citation type="submission" date="2016-11" db="EMBL/GenBank/DDBJ databases">
        <authorList>
            <person name="Varghese N."/>
            <person name="Submissions S."/>
        </authorList>
    </citation>
    <scope>NUCLEOTIDE SEQUENCE [LARGE SCALE GENOMIC DNA]</scope>
    <source>
        <strain evidence="4">DSM 27989</strain>
    </source>
</reference>
<organism evidence="3 4">
    <name type="scientific">Chishuiella changwenlii</name>
    <dbReference type="NCBI Taxonomy" id="1434701"/>
    <lineage>
        <taxon>Bacteria</taxon>
        <taxon>Pseudomonadati</taxon>
        <taxon>Bacteroidota</taxon>
        <taxon>Flavobacteriia</taxon>
        <taxon>Flavobacteriales</taxon>
        <taxon>Weeksellaceae</taxon>
        <taxon>Chishuiella</taxon>
    </lineage>
</organism>
<dbReference type="STRING" id="1434701.SAMN05443634_108107"/>
<evidence type="ECO:0000313" key="4">
    <source>
        <dbReference type="Proteomes" id="UP000184120"/>
    </source>
</evidence>
<keyword evidence="1" id="KW-0812">Transmembrane</keyword>
<dbReference type="AlphaFoldDB" id="A0A1M6ZZH5"/>
<keyword evidence="1" id="KW-1133">Transmembrane helix</keyword>